<keyword evidence="6" id="KW-0539">Nucleus</keyword>
<accession>A0AAD8HBF6</accession>
<keyword evidence="10" id="KW-1185">Reference proteome</keyword>
<evidence type="ECO:0000313" key="10">
    <source>
        <dbReference type="Proteomes" id="UP001237642"/>
    </source>
</evidence>
<organism evidence="9 10">
    <name type="scientific">Heracleum sosnowskyi</name>
    <dbReference type="NCBI Taxonomy" id="360622"/>
    <lineage>
        <taxon>Eukaryota</taxon>
        <taxon>Viridiplantae</taxon>
        <taxon>Streptophyta</taxon>
        <taxon>Embryophyta</taxon>
        <taxon>Tracheophyta</taxon>
        <taxon>Spermatophyta</taxon>
        <taxon>Magnoliopsida</taxon>
        <taxon>eudicotyledons</taxon>
        <taxon>Gunneridae</taxon>
        <taxon>Pentapetalae</taxon>
        <taxon>asterids</taxon>
        <taxon>campanulids</taxon>
        <taxon>Apiales</taxon>
        <taxon>Apiaceae</taxon>
        <taxon>Apioideae</taxon>
        <taxon>apioid superclade</taxon>
        <taxon>Tordylieae</taxon>
        <taxon>Tordyliinae</taxon>
        <taxon>Heracleum</taxon>
    </lineage>
</organism>
<dbReference type="PANTHER" id="PTHR46373:SF20">
    <property type="entry name" value="PROTEIN RKD1"/>
    <property type="match status" value="1"/>
</dbReference>
<evidence type="ECO:0000256" key="7">
    <source>
        <dbReference type="SAM" id="Coils"/>
    </source>
</evidence>
<feature type="domain" description="RWP-RK" evidence="8">
    <location>
        <begin position="144"/>
        <end position="227"/>
    </location>
</feature>
<evidence type="ECO:0000256" key="2">
    <source>
        <dbReference type="ARBA" id="ARBA00023015"/>
    </source>
</evidence>
<dbReference type="Proteomes" id="UP001237642">
    <property type="component" value="Unassembled WGS sequence"/>
</dbReference>
<feature type="coiled-coil region" evidence="7">
    <location>
        <begin position="205"/>
        <end position="245"/>
    </location>
</feature>
<dbReference type="GO" id="GO:0003700">
    <property type="term" value="F:DNA-binding transcription factor activity"/>
    <property type="evidence" value="ECO:0007669"/>
    <property type="project" value="InterPro"/>
</dbReference>
<dbReference type="InterPro" id="IPR003035">
    <property type="entry name" value="RWP-RK_dom"/>
</dbReference>
<comment type="function">
    <text evidence="1">Putative transcription factor.</text>
</comment>
<dbReference type="PROSITE" id="PS51519">
    <property type="entry name" value="RWP_RK"/>
    <property type="match status" value="1"/>
</dbReference>
<evidence type="ECO:0000256" key="3">
    <source>
        <dbReference type="ARBA" id="ARBA00023054"/>
    </source>
</evidence>
<dbReference type="AlphaFoldDB" id="A0AAD8HBF6"/>
<evidence type="ECO:0000256" key="6">
    <source>
        <dbReference type="ARBA" id="ARBA00023242"/>
    </source>
</evidence>
<evidence type="ECO:0000256" key="4">
    <source>
        <dbReference type="ARBA" id="ARBA00023125"/>
    </source>
</evidence>
<evidence type="ECO:0000256" key="1">
    <source>
        <dbReference type="ARBA" id="ARBA00004049"/>
    </source>
</evidence>
<comment type="caution">
    <text evidence="9">The sequence shown here is derived from an EMBL/GenBank/DDBJ whole genome shotgun (WGS) entry which is preliminary data.</text>
</comment>
<evidence type="ECO:0000256" key="5">
    <source>
        <dbReference type="ARBA" id="ARBA00023163"/>
    </source>
</evidence>
<dbReference type="GO" id="GO:0003677">
    <property type="term" value="F:DNA binding"/>
    <property type="evidence" value="ECO:0007669"/>
    <property type="project" value="UniProtKB-KW"/>
</dbReference>
<proteinExistence type="predicted"/>
<evidence type="ECO:0000313" key="9">
    <source>
        <dbReference type="EMBL" id="KAK1363413.1"/>
    </source>
</evidence>
<sequence length="347" mass="39566">MEPHSISPWSKSEVCAVAGEEEEEYNSTTTDSQVMFPLPSLDYSEFSELDSNPFDIAVQENIEPLSWGLVPDQNIPIKGEFLYGHDGTHGTGFGEWPKWNVDEMMNDFDSTQEQVQPLLLCDESTVVENYSEEEETYEVRNCRSAAGEQRRHNASKMLTKEVILGHFYLPITQAAKELNVGLTCLKKKCRDLGIRRWPHRKLMSLQSLINNVQELGKQEENAGDNEKLREAIELLEQERKRIEENPDVKIADKTKRLRQACFKANYKRRKSARNVKGDDILMIMDDNTSNHGYSPADDRSSSSSTGLYISADLTNDNWTSPGEYFNVDDLEMESLFLDCETSPTNTI</sequence>
<gene>
    <name evidence="9" type="ORF">POM88_038974</name>
</gene>
<protein>
    <submittedName>
        <fullName evidence="9">RWP-RK domain-containing protein</fullName>
    </submittedName>
</protein>
<dbReference type="PANTHER" id="PTHR46373">
    <property type="entry name" value="PROTEIN RKD4"/>
    <property type="match status" value="1"/>
</dbReference>
<reference evidence="9" key="2">
    <citation type="submission" date="2023-05" db="EMBL/GenBank/DDBJ databases">
        <authorList>
            <person name="Schelkunov M.I."/>
        </authorList>
    </citation>
    <scope>NUCLEOTIDE SEQUENCE</scope>
    <source>
        <strain evidence="9">Hsosn_3</strain>
        <tissue evidence="9">Leaf</tissue>
    </source>
</reference>
<keyword evidence="2" id="KW-0805">Transcription regulation</keyword>
<dbReference type="Pfam" id="PF02042">
    <property type="entry name" value="RWP-RK"/>
    <property type="match status" value="1"/>
</dbReference>
<reference evidence="9" key="1">
    <citation type="submission" date="2023-02" db="EMBL/GenBank/DDBJ databases">
        <title>Genome of toxic invasive species Heracleum sosnowskyi carries increased number of genes despite the absence of recent whole-genome duplications.</title>
        <authorList>
            <person name="Schelkunov M."/>
            <person name="Shtratnikova V."/>
            <person name="Makarenko M."/>
            <person name="Klepikova A."/>
            <person name="Omelchenko D."/>
            <person name="Novikova G."/>
            <person name="Obukhova E."/>
            <person name="Bogdanov V."/>
            <person name="Penin A."/>
            <person name="Logacheva M."/>
        </authorList>
    </citation>
    <scope>NUCLEOTIDE SEQUENCE</scope>
    <source>
        <strain evidence="9">Hsosn_3</strain>
        <tissue evidence="9">Leaf</tissue>
    </source>
</reference>
<keyword evidence="4" id="KW-0238">DNA-binding</keyword>
<keyword evidence="3 7" id="KW-0175">Coiled coil</keyword>
<dbReference type="InterPro" id="IPR044607">
    <property type="entry name" value="RKD-like"/>
</dbReference>
<keyword evidence="5" id="KW-0804">Transcription</keyword>
<dbReference type="EMBL" id="JAUIZM010000009">
    <property type="protein sequence ID" value="KAK1363413.1"/>
    <property type="molecule type" value="Genomic_DNA"/>
</dbReference>
<evidence type="ECO:0000259" key="8">
    <source>
        <dbReference type="PROSITE" id="PS51519"/>
    </source>
</evidence>
<name>A0AAD8HBF6_9APIA</name>